<comment type="similarity">
    <text evidence="5">Belongs to the zinc-containing alcohol dehydrogenase family.</text>
</comment>
<dbReference type="CDD" id="cd08284">
    <property type="entry name" value="FDH_like_2"/>
    <property type="match status" value="1"/>
</dbReference>
<evidence type="ECO:0000256" key="1">
    <source>
        <dbReference type="ARBA" id="ARBA00001947"/>
    </source>
</evidence>
<dbReference type="SUPFAM" id="SSF50129">
    <property type="entry name" value="GroES-like"/>
    <property type="match status" value="1"/>
</dbReference>
<comment type="caution">
    <text evidence="7">The sequence shown here is derived from an EMBL/GenBank/DDBJ whole genome shotgun (WGS) entry which is preliminary data.</text>
</comment>
<dbReference type="PROSITE" id="PS00059">
    <property type="entry name" value="ADH_ZINC"/>
    <property type="match status" value="1"/>
</dbReference>
<accession>A0ABR1KZ57</accession>
<dbReference type="InterPro" id="IPR036291">
    <property type="entry name" value="NAD(P)-bd_dom_sf"/>
</dbReference>
<dbReference type="SUPFAM" id="SSF51735">
    <property type="entry name" value="NAD(P)-binding Rossmann-fold domains"/>
    <property type="match status" value="1"/>
</dbReference>
<dbReference type="SMART" id="SM00829">
    <property type="entry name" value="PKS_ER"/>
    <property type="match status" value="1"/>
</dbReference>
<evidence type="ECO:0000256" key="4">
    <source>
        <dbReference type="ARBA" id="ARBA00023002"/>
    </source>
</evidence>
<dbReference type="InterPro" id="IPR020843">
    <property type="entry name" value="ER"/>
</dbReference>
<name>A0ABR1KZ57_9PEZI</name>
<dbReference type="InterPro" id="IPR002328">
    <property type="entry name" value="ADH_Zn_CS"/>
</dbReference>
<keyword evidence="4" id="KW-0560">Oxidoreductase</keyword>
<dbReference type="Pfam" id="PF08240">
    <property type="entry name" value="ADH_N"/>
    <property type="match status" value="1"/>
</dbReference>
<keyword evidence="8" id="KW-1185">Reference proteome</keyword>
<comment type="cofactor">
    <cofactor evidence="1 5">
        <name>Zn(2+)</name>
        <dbReference type="ChEBI" id="CHEBI:29105"/>
    </cofactor>
</comment>
<dbReference type="EMBL" id="JBBPHU010000001">
    <property type="protein sequence ID" value="KAK7524136.1"/>
    <property type="molecule type" value="Genomic_DNA"/>
</dbReference>
<dbReference type="Gene3D" id="3.40.50.720">
    <property type="entry name" value="NAD(P)-binding Rossmann-like Domain"/>
    <property type="match status" value="1"/>
</dbReference>
<evidence type="ECO:0000256" key="5">
    <source>
        <dbReference type="RuleBase" id="RU361277"/>
    </source>
</evidence>
<dbReference type="InterPro" id="IPR013149">
    <property type="entry name" value="ADH-like_C"/>
</dbReference>
<dbReference type="Gene3D" id="3.90.180.10">
    <property type="entry name" value="Medium-chain alcohol dehydrogenases, catalytic domain"/>
    <property type="match status" value="1"/>
</dbReference>
<protein>
    <submittedName>
        <fullName evidence="7">Threonine dehydrogenase</fullName>
    </submittedName>
</protein>
<keyword evidence="3 5" id="KW-0862">Zinc</keyword>
<dbReference type="PANTHER" id="PTHR42813:SF2">
    <property type="entry name" value="DEHYDROGENASE, ZINC-CONTAINING, PUTATIVE (AFU_ORTHOLOGUE AFUA_2G02810)-RELATED"/>
    <property type="match status" value="1"/>
</dbReference>
<feature type="domain" description="Enoyl reductase (ER)" evidence="6">
    <location>
        <begin position="9"/>
        <end position="347"/>
    </location>
</feature>
<sequence>MMQAVVFKGPRKVAVEQRPIPKVEEPSDVVVKVKYSGLCGSDLHYYRGLEDAGDKPDFIIGHELTGTIHEVGSAIKSLAFGERIVCPFTISCGECFYCELDLSSRCVKSRCFGTPVLDGAQAEYVRIPLAESTVFRAPDGVKDKNLILMADIFPTGYFAANNAFTRLPLSRISASTVVLIGCGPVGLCALVAATAYTPARIFAVDSVPSRLEQAAAMGAVPLNFKEVDVAQKVREATGGRGADVVLEIVGLSPALRLAFDAVRPFGVVSSVGVHNGEIPFAGAEAYDKNIQLQMGRCPVRSLFPQALEVLKEHEDKLDCLTAKLIPLSQAVEAYERFDRAEVQKFVFEIGQ</sequence>
<gene>
    <name evidence="7" type="ORF">IWZ03DRAFT_366420</name>
</gene>
<reference evidence="7 8" key="1">
    <citation type="submission" date="2024-04" db="EMBL/GenBank/DDBJ databases">
        <title>Phyllosticta paracitricarpa is synonymous to the EU quarantine fungus P. citricarpa based on phylogenomic analyses.</title>
        <authorList>
            <consortium name="Lawrence Berkeley National Laboratory"/>
            <person name="Van Ingen-Buijs V.A."/>
            <person name="Van Westerhoven A.C."/>
            <person name="Haridas S."/>
            <person name="Skiadas P."/>
            <person name="Martin F."/>
            <person name="Groenewald J.Z."/>
            <person name="Crous P.W."/>
            <person name="Seidl M.F."/>
        </authorList>
    </citation>
    <scope>NUCLEOTIDE SEQUENCE [LARGE SCALE GENOMIC DNA]</scope>
    <source>
        <strain evidence="7 8">CBS 123371</strain>
    </source>
</reference>
<evidence type="ECO:0000313" key="8">
    <source>
        <dbReference type="Proteomes" id="UP001363622"/>
    </source>
</evidence>
<evidence type="ECO:0000259" key="6">
    <source>
        <dbReference type="SMART" id="SM00829"/>
    </source>
</evidence>
<evidence type="ECO:0000313" key="7">
    <source>
        <dbReference type="EMBL" id="KAK7524136.1"/>
    </source>
</evidence>
<evidence type="ECO:0000256" key="2">
    <source>
        <dbReference type="ARBA" id="ARBA00022723"/>
    </source>
</evidence>
<organism evidence="7 8">
    <name type="scientific">Phyllosticta citriasiana</name>
    <dbReference type="NCBI Taxonomy" id="595635"/>
    <lineage>
        <taxon>Eukaryota</taxon>
        <taxon>Fungi</taxon>
        <taxon>Dikarya</taxon>
        <taxon>Ascomycota</taxon>
        <taxon>Pezizomycotina</taxon>
        <taxon>Dothideomycetes</taxon>
        <taxon>Dothideomycetes incertae sedis</taxon>
        <taxon>Botryosphaeriales</taxon>
        <taxon>Phyllostictaceae</taxon>
        <taxon>Phyllosticta</taxon>
    </lineage>
</organism>
<dbReference type="Pfam" id="PF00107">
    <property type="entry name" value="ADH_zinc_N"/>
    <property type="match status" value="1"/>
</dbReference>
<evidence type="ECO:0000256" key="3">
    <source>
        <dbReference type="ARBA" id="ARBA00022833"/>
    </source>
</evidence>
<dbReference type="Proteomes" id="UP001363622">
    <property type="component" value="Unassembled WGS sequence"/>
</dbReference>
<keyword evidence="2 5" id="KW-0479">Metal-binding</keyword>
<proteinExistence type="inferred from homology"/>
<dbReference type="PANTHER" id="PTHR42813">
    <property type="entry name" value="ZINC-TYPE ALCOHOL DEHYDROGENASE-LIKE"/>
    <property type="match status" value="1"/>
</dbReference>
<dbReference type="InterPro" id="IPR011032">
    <property type="entry name" value="GroES-like_sf"/>
</dbReference>
<dbReference type="InterPro" id="IPR013154">
    <property type="entry name" value="ADH-like_N"/>
</dbReference>